<keyword evidence="2" id="KW-1185">Reference proteome</keyword>
<reference evidence="1" key="1">
    <citation type="journal article" date="2020" name="Stud. Mycol.">
        <title>101 Dothideomycetes genomes: a test case for predicting lifestyles and emergence of pathogens.</title>
        <authorList>
            <person name="Haridas S."/>
            <person name="Albert R."/>
            <person name="Binder M."/>
            <person name="Bloem J."/>
            <person name="Labutti K."/>
            <person name="Salamov A."/>
            <person name="Andreopoulos B."/>
            <person name="Baker S."/>
            <person name="Barry K."/>
            <person name="Bills G."/>
            <person name="Bluhm B."/>
            <person name="Cannon C."/>
            <person name="Castanera R."/>
            <person name="Culley D."/>
            <person name="Daum C."/>
            <person name="Ezra D."/>
            <person name="Gonzalez J."/>
            <person name="Henrissat B."/>
            <person name="Kuo A."/>
            <person name="Liang C."/>
            <person name="Lipzen A."/>
            <person name="Lutzoni F."/>
            <person name="Magnuson J."/>
            <person name="Mondo S."/>
            <person name="Nolan M."/>
            <person name="Ohm R."/>
            <person name="Pangilinan J."/>
            <person name="Park H.-J."/>
            <person name="Ramirez L."/>
            <person name="Alfaro M."/>
            <person name="Sun H."/>
            <person name="Tritt A."/>
            <person name="Yoshinaga Y."/>
            <person name="Zwiers L.-H."/>
            <person name="Turgeon B."/>
            <person name="Goodwin S."/>
            <person name="Spatafora J."/>
            <person name="Crous P."/>
            <person name="Grigoriev I."/>
        </authorList>
    </citation>
    <scope>NUCLEOTIDE SEQUENCE</scope>
    <source>
        <strain evidence="1">CBS 122367</strain>
    </source>
</reference>
<evidence type="ECO:0000313" key="1">
    <source>
        <dbReference type="EMBL" id="KAF2679326.1"/>
    </source>
</evidence>
<gene>
    <name evidence="1" type="ORF">K458DRAFT_118182</name>
</gene>
<evidence type="ECO:0000313" key="2">
    <source>
        <dbReference type="Proteomes" id="UP000799291"/>
    </source>
</evidence>
<accession>A0A6G1IM57</accession>
<name>A0A6G1IM57_9PLEO</name>
<proteinExistence type="predicted"/>
<dbReference type="AlphaFoldDB" id="A0A6G1IM57"/>
<sequence length="96" mass="10474">MVIPIQFHHTVPFYSSLPAQDPPKTPQAPPSVSYPSLLPLPAIPPFPFIPLEPINHQFAHAVPRSKSRVDRNGKEQGFPALGRLGAVTELSRNGCT</sequence>
<protein>
    <submittedName>
        <fullName evidence="1">Uncharacterized protein</fullName>
    </submittedName>
</protein>
<dbReference type="EMBL" id="MU005604">
    <property type="protein sequence ID" value="KAF2679326.1"/>
    <property type="molecule type" value="Genomic_DNA"/>
</dbReference>
<organism evidence="1 2">
    <name type="scientific">Lentithecium fluviatile CBS 122367</name>
    <dbReference type="NCBI Taxonomy" id="1168545"/>
    <lineage>
        <taxon>Eukaryota</taxon>
        <taxon>Fungi</taxon>
        <taxon>Dikarya</taxon>
        <taxon>Ascomycota</taxon>
        <taxon>Pezizomycotina</taxon>
        <taxon>Dothideomycetes</taxon>
        <taxon>Pleosporomycetidae</taxon>
        <taxon>Pleosporales</taxon>
        <taxon>Massarineae</taxon>
        <taxon>Lentitheciaceae</taxon>
        <taxon>Lentithecium</taxon>
    </lineage>
</organism>
<dbReference type="Proteomes" id="UP000799291">
    <property type="component" value="Unassembled WGS sequence"/>
</dbReference>